<evidence type="ECO:0000313" key="2">
    <source>
        <dbReference type="EMBL" id="MCD9645731.1"/>
    </source>
</evidence>
<feature type="non-terminal residue" evidence="2">
    <location>
        <position position="1"/>
    </location>
</feature>
<feature type="region of interest" description="Disordered" evidence="1">
    <location>
        <begin position="1"/>
        <end position="43"/>
    </location>
</feature>
<dbReference type="EMBL" id="JACEIK010004524">
    <property type="protein sequence ID" value="MCD9645731.1"/>
    <property type="molecule type" value="Genomic_DNA"/>
</dbReference>
<feature type="compositionally biased region" description="Polar residues" evidence="1">
    <location>
        <begin position="20"/>
        <end position="33"/>
    </location>
</feature>
<accession>A0ABS8VES3</accession>
<feature type="non-terminal residue" evidence="2">
    <location>
        <position position="63"/>
    </location>
</feature>
<evidence type="ECO:0000313" key="3">
    <source>
        <dbReference type="Proteomes" id="UP000823775"/>
    </source>
</evidence>
<gene>
    <name evidence="2" type="ORF">HAX54_034907</name>
</gene>
<sequence length="63" mass="7255">LKREKRRGKRPGTEDLEISQKGSSIGSLPQPRQESPARVQGYKPRVREITYPLCRHCMKNHLG</sequence>
<keyword evidence="3" id="KW-1185">Reference proteome</keyword>
<reference evidence="2 3" key="1">
    <citation type="journal article" date="2021" name="BMC Genomics">
        <title>Datura genome reveals duplications of psychoactive alkaloid biosynthetic genes and high mutation rate following tissue culture.</title>
        <authorList>
            <person name="Rajewski A."/>
            <person name="Carter-House D."/>
            <person name="Stajich J."/>
            <person name="Litt A."/>
        </authorList>
    </citation>
    <scope>NUCLEOTIDE SEQUENCE [LARGE SCALE GENOMIC DNA]</scope>
    <source>
        <strain evidence="2">AR-01</strain>
    </source>
</reference>
<protein>
    <submittedName>
        <fullName evidence="2">Uncharacterized protein</fullName>
    </submittedName>
</protein>
<name>A0ABS8VES3_DATST</name>
<dbReference type="Proteomes" id="UP000823775">
    <property type="component" value="Unassembled WGS sequence"/>
</dbReference>
<comment type="caution">
    <text evidence="2">The sequence shown here is derived from an EMBL/GenBank/DDBJ whole genome shotgun (WGS) entry which is preliminary data.</text>
</comment>
<organism evidence="2 3">
    <name type="scientific">Datura stramonium</name>
    <name type="common">Jimsonweed</name>
    <name type="synonym">Common thornapple</name>
    <dbReference type="NCBI Taxonomy" id="4076"/>
    <lineage>
        <taxon>Eukaryota</taxon>
        <taxon>Viridiplantae</taxon>
        <taxon>Streptophyta</taxon>
        <taxon>Embryophyta</taxon>
        <taxon>Tracheophyta</taxon>
        <taxon>Spermatophyta</taxon>
        <taxon>Magnoliopsida</taxon>
        <taxon>eudicotyledons</taxon>
        <taxon>Gunneridae</taxon>
        <taxon>Pentapetalae</taxon>
        <taxon>asterids</taxon>
        <taxon>lamiids</taxon>
        <taxon>Solanales</taxon>
        <taxon>Solanaceae</taxon>
        <taxon>Solanoideae</taxon>
        <taxon>Datureae</taxon>
        <taxon>Datura</taxon>
    </lineage>
</organism>
<feature type="compositionally biased region" description="Basic residues" evidence="1">
    <location>
        <begin position="1"/>
        <end position="10"/>
    </location>
</feature>
<evidence type="ECO:0000256" key="1">
    <source>
        <dbReference type="SAM" id="MobiDB-lite"/>
    </source>
</evidence>
<proteinExistence type="predicted"/>